<dbReference type="EMBL" id="JAHQIW010005485">
    <property type="protein sequence ID" value="KAJ1366190.1"/>
    <property type="molecule type" value="Genomic_DNA"/>
</dbReference>
<feature type="domain" description="Epg5-like central TPR repeats" evidence="1">
    <location>
        <begin position="25"/>
        <end position="126"/>
    </location>
</feature>
<organism evidence="2 3">
    <name type="scientific">Parelaphostrongylus tenuis</name>
    <name type="common">Meningeal worm</name>
    <dbReference type="NCBI Taxonomy" id="148309"/>
    <lineage>
        <taxon>Eukaryota</taxon>
        <taxon>Metazoa</taxon>
        <taxon>Ecdysozoa</taxon>
        <taxon>Nematoda</taxon>
        <taxon>Chromadorea</taxon>
        <taxon>Rhabditida</taxon>
        <taxon>Rhabditina</taxon>
        <taxon>Rhabditomorpha</taxon>
        <taxon>Strongyloidea</taxon>
        <taxon>Metastrongylidae</taxon>
        <taxon>Parelaphostrongylus</taxon>
    </lineage>
</organism>
<keyword evidence="3" id="KW-1185">Reference proteome</keyword>
<dbReference type="Pfam" id="PF26103">
    <property type="entry name" value="TPR_Epg5"/>
    <property type="match status" value="1"/>
</dbReference>
<sequence length="169" mass="19527">MLFPAATAAYDYTLRMLADGFVRMQPEEQIPLMTLVLEGFPLSDTLIEFSKTSEYKFECFDLFSAFTPECLSTTDLCAAYSRLSEAVRDPERGDRALKLLKRLGIDKAAASLPPQQFAPLIPLAFRKPGQPAFIRFTTTYSMLRTRHHIRFPCFSFKFRGWLRYRFGWL</sequence>
<dbReference type="Proteomes" id="UP001196413">
    <property type="component" value="Unassembled WGS sequence"/>
</dbReference>
<protein>
    <recommendedName>
        <fullName evidence="1">Epg5-like central TPR repeats domain-containing protein</fullName>
    </recommendedName>
</protein>
<proteinExistence type="predicted"/>
<reference evidence="2" key="1">
    <citation type="submission" date="2021-06" db="EMBL/GenBank/DDBJ databases">
        <title>Parelaphostrongylus tenuis whole genome reference sequence.</title>
        <authorList>
            <person name="Garwood T.J."/>
            <person name="Larsen P.A."/>
            <person name="Fountain-Jones N.M."/>
            <person name="Garbe J.R."/>
            <person name="Macchietto M.G."/>
            <person name="Kania S.A."/>
            <person name="Gerhold R.W."/>
            <person name="Richards J.E."/>
            <person name="Wolf T.M."/>
        </authorList>
    </citation>
    <scope>NUCLEOTIDE SEQUENCE</scope>
    <source>
        <strain evidence="2">MNPRO001-30</strain>
        <tissue evidence="2">Meninges</tissue>
    </source>
</reference>
<evidence type="ECO:0000313" key="2">
    <source>
        <dbReference type="EMBL" id="KAJ1366190.1"/>
    </source>
</evidence>
<evidence type="ECO:0000313" key="3">
    <source>
        <dbReference type="Proteomes" id="UP001196413"/>
    </source>
</evidence>
<dbReference type="InterPro" id="IPR059030">
    <property type="entry name" value="TPR_Epg5_mid"/>
</dbReference>
<gene>
    <name evidence="2" type="ORF">KIN20_026791</name>
</gene>
<name>A0AAD5QYF7_PARTN</name>
<comment type="caution">
    <text evidence="2">The sequence shown here is derived from an EMBL/GenBank/DDBJ whole genome shotgun (WGS) entry which is preliminary data.</text>
</comment>
<accession>A0AAD5QYF7</accession>
<evidence type="ECO:0000259" key="1">
    <source>
        <dbReference type="Pfam" id="PF26103"/>
    </source>
</evidence>
<dbReference type="AlphaFoldDB" id="A0AAD5QYF7"/>